<dbReference type="PANTHER" id="PTHR45724:SF12">
    <property type="entry name" value="AQUAPORIN NIP3-1"/>
    <property type="match status" value="1"/>
</dbReference>
<evidence type="ECO:0000313" key="8">
    <source>
        <dbReference type="Proteomes" id="UP000028999"/>
    </source>
</evidence>
<dbReference type="PANTHER" id="PTHR45724">
    <property type="entry name" value="AQUAPORIN NIP2-1"/>
    <property type="match status" value="1"/>
</dbReference>
<gene>
    <name evidence="7" type="primary">BnaA05g16580D</name>
    <name evidence="7" type="ORF">GSBRNA2T00058578001</name>
</gene>
<dbReference type="GO" id="GO:0016020">
    <property type="term" value="C:membrane"/>
    <property type="evidence" value="ECO:0007669"/>
    <property type="project" value="UniProtKB-SubCell"/>
</dbReference>
<organism evidence="7 8">
    <name type="scientific">Brassica napus</name>
    <name type="common">Rape</name>
    <dbReference type="NCBI Taxonomy" id="3708"/>
    <lineage>
        <taxon>Eukaryota</taxon>
        <taxon>Viridiplantae</taxon>
        <taxon>Streptophyta</taxon>
        <taxon>Embryophyta</taxon>
        <taxon>Tracheophyta</taxon>
        <taxon>Spermatophyta</taxon>
        <taxon>Magnoliopsida</taxon>
        <taxon>eudicotyledons</taxon>
        <taxon>Gunneridae</taxon>
        <taxon>Pentapetalae</taxon>
        <taxon>rosids</taxon>
        <taxon>malvids</taxon>
        <taxon>Brassicales</taxon>
        <taxon>Brassicaceae</taxon>
        <taxon>Brassiceae</taxon>
        <taxon>Brassica</taxon>
    </lineage>
</organism>
<dbReference type="Proteomes" id="UP000028999">
    <property type="component" value="Unassembled WGS sequence"/>
</dbReference>
<keyword evidence="2 5" id="KW-0812">Transmembrane</keyword>
<dbReference type="InterPro" id="IPR023271">
    <property type="entry name" value="Aquaporin-like"/>
</dbReference>
<sequence>MWERTHQILKLRSTDKRANESFAGIAIGATIVLDILFSGPVSGASMNPARSLGPEYIWGCYKDLWLYIVSTVIGGLACAWTYNMLRSTNKSYGEIVRPYLLYTKSNKYSVLSLSTSTYLIPQSQHLLNTRRIHVG</sequence>
<dbReference type="STRING" id="3708.A0A078HFF3"/>
<dbReference type="Pfam" id="PF00230">
    <property type="entry name" value="MIP"/>
    <property type="match status" value="1"/>
</dbReference>
<dbReference type="EMBL" id="LK032354">
    <property type="protein sequence ID" value="CDY35528.1"/>
    <property type="molecule type" value="Genomic_DNA"/>
</dbReference>
<accession>A0A078HFF3</accession>
<reference evidence="7 8" key="1">
    <citation type="journal article" date="2014" name="Science">
        <title>Plant genetics. Early allopolyploid evolution in the post-Neolithic Brassica napus oilseed genome.</title>
        <authorList>
            <person name="Chalhoub B."/>
            <person name="Denoeud F."/>
            <person name="Liu S."/>
            <person name="Parkin I.A."/>
            <person name="Tang H."/>
            <person name="Wang X."/>
            <person name="Chiquet J."/>
            <person name="Belcram H."/>
            <person name="Tong C."/>
            <person name="Samans B."/>
            <person name="Correa M."/>
            <person name="Da Silva C."/>
            <person name="Just J."/>
            <person name="Falentin C."/>
            <person name="Koh C.S."/>
            <person name="Le Clainche I."/>
            <person name="Bernard M."/>
            <person name="Bento P."/>
            <person name="Noel B."/>
            <person name="Labadie K."/>
            <person name="Alberti A."/>
            <person name="Charles M."/>
            <person name="Arnaud D."/>
            <person name="Guo H."/>
            <person name="Daviaud C."/>
            <person name="Alamery S."/>
            <person name="Jabbari K."/>
            <person name="Zhao M."/>
            <person name="Edger P.P."/>
            <person name="Chelaifa H."/>
            <person name="Tack D."/>
            <person name="Lassalle G."/>
            <person name="Mestiri I."/>
            <person name="Schnel N."/>
            <person name="Le Paslier M.C."/>
            <person name="Fan G."/>
            <person name="Renault V."/>
            <person name="Bayer P.E."/>
            <person name="Golicz A.A."/>
            <person name="Manoli S."/>
            <person name="Lee T.H."/>
            <person name="Thi V.H."/>
            <person name="Chalabi S."/>
            <person name="Hu Q."/>
            <person name="Fan C."/>
            <person name="Tollenaere R."/>
            <person name="Lu Y."/>
            <person name="Battail C."/>
            <person name="Shen J."/>
            <person name="Sidebottom C.H."/>
            <person name="Wang X."/>
            <person name="Canaguier A."/>
            <person name="Chauveau A."/>
            <person name="Berard A."/>
            <person name="Deniot G."/>
            <person name="Guan M."/>
            <person name="Liu Z."/>
            <person name="Sun F."/>
            <person name="Lim Y.P."/>
            <person name="Lyons E."/>
            <person name="Town C.D."/>
            <person name="Bancroft I."/>
            <person name="Wang X."/>
            <person name="Meng J."/>
            <person name="Ma J."/>
            <person name="Pires J.C."/>
            <person name="King G.J."/>
            <person name="Brunel D."/>
            <person name="Delourme R."/>
            <person name="Renard M."/>
            <person name="Aury J.M."/>
            <person name="Adams K.L."/>
            <person name="Batley J."/>
            <person name="Snowdon R.J."/>
            <person name="Tost J."/>
            <person name="Edwards D."/>
            <person name="Zhou Y."/>
            <person name="Hua W."/>
            <person name="Sharpe A.G."/>
            <person name="Paterson A.H."/>
            <person name="Guan C."/>
            <person name="Wincker P."/>
        </authorList>
    </citation>
    <scope>NUCLEOTIDE SEQUENCE [LARGE SCALE GENOMIC DNA]</scope>
    <source>
        <strain evidence="8">cv. Darmor-bzh</strain>
    </source>
</reference>
<evidence type="ECO:0000256" key="2">
    <source>
        <dbReference type="ARBA" id="ARBA00022692"/>
    </source>
</evidence>
<name>A0A078HFF3_BRANA</name>
<proteinExistence type="inferred from homology"/>
<evidence type="ECO:0000313" key="7">
    <source>
        <dbReference type="EMBL" id="CDY35528.1"/>
    </source>
</evidence>
<feature type="transmembrane region" description="Helical" evidence="6">
    <location>
        <begin position="21"/>
        <end position="44"/>
    </location>
</feature>
<dbReference type="SUPFAM" id="SSF81338">
    <property type="entry name" value="Aquaporin-like"/>
    <property type="match status" value="1"/>
</dbReference>
<feature type="transmembrane region" description="Helical" evidence="6">
    <location>
        <begin position="64"/>
        <end position="82"/>
    </location>
</feature>
<dbReference type="InterPro" id="IPR034294">
    <property type="entry name" value="Aquaporin_transptr"/>
</dbReference>
<dbReference type="InterPro" id="IPR000425">
    <property type="entry name" value="MIP"/>
</dbReference>
<evidence type="ECO:0000256" key="4">
    <source>
        <dbReference type="ARBA" id="ARBA00023136"/>
    </source>
</evidence>
<keyword evidence="3 6" id="KW-1133">Transmembrane helix</keyword>
<evidence type="ECO:0000256" key="6">
    <source>
        <dbReference type="SAM" id="Phobius"/>
    </source>
</evidence>
<dbReference type="GO" id="GO:0015267">
    <property type="term" value="F:channel activity"/>
    <property type="evidence" value="ECO:0007669"/>
    <property type="project" value="InterPro"/>
</dbReference>
<protein>
    <submittedName>
        <fullName evidence="7">BnaA05g16580D protein</fullName>
    </submittedName>
</protein>
<dbReference type="PRINTS" id="PR00783">
    <property type="entry name" value="MINTRINSICP"/>
</dbReference>
<dbReference type="Gene3D" id="1.20.1080.10">
    <property type="entry name" value="Glycerol uptake facilitator protein"/>
    <property type="match status" value="1"/>
</dbReference>
<keyword evidence="4 6" id="KW-0472">Membrane</keyword>
<evidence type="ECO:0000256" key="3">
    <source>
        <dbReference type="ARBA" id="ARBA00022989"/>
    </source>
</evidence>
<dbReference type="Gramene" id="CDY35528">
    <property type="protein sequence ID" value="CDY35528"/>
    <property type="gene ID" value="GSBRNA2T00058578001"/>
</dbReference>
<dbReference type="PaxDb" id="3708-A0A078HFF3"/>
<evidence type="ECO:0000256" key="1">
    <source>
        <dbReference type="ARBA" id="ARBA00004141"/>
    </source>
</evidence>
<evidence type="ECO:0000256" key="5">
    <source>
        <dbReference type="RuleBase" id="RU000477"/>
    </source>
</evidence>
<dbReference type="AlphaFoldDB" id="A0A078HFF3"/>
<keyword evidence="5" id="KW-0813">Transport</keyword>
<comment type="subcellular location">
    <subcellularLocation>
        <location evidence="1">Membrane</location>
        <topology evidence="1">Multi-pass membrane protein</topology>
    </subcellularLocation>
</comment>
<comment type="similarity">
    <text evidence="5">Belongs to the MIP/aquaporin (TC 1.A.8) family.</text>
</comment>
<keyword evidence="8" id="KW-1185">Reference proteome</keyword>